<evidence type="ECO:0000256" key="2">
    <source>
        <dbReference type="ARBA" id="ARBA00022645"/>
    </source>
</evidence>
<dbReference type="PROSITE" id="PS00560">
    <property type="entry name" value="CARBOXYPEPT_SER_HIS"/>
    <property type="match status" value="1"/>
</dbReference>
<proteinExistence type="inferred from homology"/>
<accession>A0AAD8K5J1</accession>
<name>A0AAD8K5J1_TARER</name>
<evidence type="ECO:0000313" key="6">
    <source>
        <dbReference type="EMBL" id="KAK1413485.1"/>
    </source>
</evidence>
<keyword evidence="2" id="KW-0121">Carboxypeptidase</keyword>
<organism evidence="6 7">
    <name type="scientific">Tagetes erecta</name>
    <name type="common">African marigold</name>
    <dbReference type="NCBI Taxonomy" id="13708"/>
    <lineage>
        <taxon>Eukaryota</taxon>
        <taxon>Viridiplantae</taxon>
        <taxon>Streptophyta</taxon>
        <taxon>Embryophyta</taxon>
        <taxon>Tracheophyta</taxon>
        <taxon>Spermatophyta</taxon>
        <taxon>Magnoliopsida</taxon>
        <taxon>eudicotyledons</taxon>
        <taxon>Gunneridae</taxon>
        <taxon>Pentapetalae</taxon>
        <taxon>asterids</taxon>
        <taxon>campanulids</taxon>
        <taxon>Asterales</taxon>
        <taxon>Asteraceae</taxon>
        <taxon>Asteroideae</taxon>
        <taxon>Heliantheae alliance</taxon>
        <taxon>Tageteae</taxon>
        <taxon>Tagetes</taxon>
    </lineage>
</organism>
<evidence type="ECO:0000256" key="1">
    <source>
        <dbReference type="ARBA" id="ARBA00009431"/>
    </source>
</evidence>
<dbReference type="GO" id="GO:0016747">
    <property type="term" value="F:acyltransferase activity, transferring groups other than amino-acyl groups"/>
    <property type="evidence" value="ECO:0007669"/>
    <property type="project" value="TreeGrafter"/>
</dbReference>
<dbReference type="PANTHER" id="PTHR11802">
    <property type="entry name" value="SERINE PROTEASE FAMILY S10 SERINE CARBOXYPEPTIDASE"/>
    <property type="match status" value="1"/>
</dbReference>
<sequence>MSCRNRYSKSPLILSGNLTITLNPDAWTQVANMIFVDLLAGTGFSYSKTEEGWRNSDTILVSQAYEFIKKFMSDHPKFLSNPLYVYGISYSGIVTPKVTLELYEGNERGDQPTFNIQGYILCSPLTDKFMDFNSRFETAHRMAIISDDIHRSGIQNCHGNYVDINSANSACAKALQSYEECTNNIKLQNILEPYCDMSNPNIDCEEDYSKAVNKWANSDIVQQALNVRQGTIEKWQAINTSWHYEPGTNDTIYYSFNIFSSVSDHKKLLSKNCRALIFNGDHDLSFPYVGVERWIASLDLDVEVPWKPFYVNDQVGGYETKYTLNNYSLAYATVKGAGHVVPQNKPTQALALVQKWLSSQTHSTHSVL</sequence>
<dbReference type="InterPro" id="IPR001563">
    <property type="entry name" value="Peptidase_S10"/>
</dbReference>
<dbReference type="PRINTS" id="PR00724">
    <property type="entry name" value="CRBOXYPTASEC"/>
</dbReference>
<dbReference type="Proteomes" id="UP001229421">
    <property type="component" value="Unassembled WGS sequence"/>
</dbReference>
<dbReference type="GO" id="GO:0019748">
    <property type="term" value="P:secondary metabolic process"/>
    <property type="evidence" value="ECO:0007669"/>
    <property type="project" value="TreeGrafter"/>
</dbReference>
<evidence type="ECO:0008006" key="8">
    <source>
        <dbReference type="Google" id="ProtNLM"/>
    </source>
</evidence>
<keyword evidence="7" id="KW-1185">Reference proteome</keyword>
<reference evidence="6" key="1">
    <citation type="journal article" date="2023" name="bioRxiv">
        <title>Improved chromosome-level genome assembly for marigold (Tagetes erecta).</title>
        <authorList>
            <person name="Jiang F."/>
            <person name="Yuan L."/>
            <person name="Wang S."/>
            <person name="Wang H."/>
            <person name="Xu D."/>
            <person name="Wang A."/>
            <person name="Fan W."/>
        </authorList>
    </citation>
    <scope>NUCLEOTIDE SEQUENCE</scope>
    <source>
        <strain evidence="6">WSJ</strain>
        <tissue evidence="6">Leaf</tissue>
    </source>
</reference>
<protein>
    <recommendedName>
        <fullName evidence="8">Peptidase S10, serine carboxypeptidase, Alpha/Beta hydrolase fold protein</fullName>
    </recommendedName>
</protein>
<dbReference type="GO" id="GO:0004185">
    <property type="term" value="F:serine-type carboxypeptidase activity"/>
    <property type="evidence" value="ECO:0007669"/>
    <property type="project" value="InterPro"/>
</dbReference>
<dbReference type="PANTHER" id="PTHR11802:SF385">
    <property type="entry name" value="SINAPOYLGLUCOSE--SINAPOYLGLUCOSE O-SINAPOYLTRANSFERASE"/>
    <property type="match status" value="1"/>
</dbReference>
<keyword evidence="5" id="KW-0325">Glycoprotein</keyword>
<evidence type="ECO:0000256" key="5">
    <source>
        <dbReference type="ARBA" id="ARBA00023180"/>
    </source>
</evidence>
<dbReference type="InterPro" id="IPR033124">
    <property type="entry name" value="Ser_caboxypep_his_AS"/>
</dbReference>
<dbReference type="EMBL" id="JAUHHV010000009">
    <property type="protein sequence ID" value="KAK1413485.1"/>
    <property type="molecule type" value="Genomic_DNA"/>
</dbReference>
<comment type="caution">
    <text evidence="6">The sequence shown here is derived from an EMBL/GenBank/DDBJ whole genome shotgun (WGS) entry which is preliminary data.</text>
</comment>
<evidence type="ECO:0000313" key="7">
    <source>
        <dbReference type="Proteomes" id="UP001229421"/>
    </source>
</evidence>
<keyword evidence="3" id="KW-0645">Protease</keyword>
<comment type="similarity">
    <text evidence="1">Belongs to the peptidase S10 family.</text>
</comment>
<dbReference type="SUPFAM" id="SSF53474">
    <property type="entry name" value="alpha/beta-Hydrolases"/>
    <property type="match status" value="1"/>
</dbReference>
<evidence type="ECO:0000256" key="4">
    <source>
        <dbReference type="ARBA" id="ARBA00022801"/>
    </source>
</evidence>
<evidence type="ECO:0000256" key="3">
    <source>
        <dbReference type="ARBA" id="ARBA00022670"/>
    </source>
</evidence>
<dbReference type="Gene3D" id="3.40.50.1820">
    <property type="entry name" value="alpha/beta hydrolase"/>
    <property type="match status" value="1"/>
</dbReference>
<dbReference type="AlphaFoldDB" id="A0AAD8K5J1"/>
<dbReference type="GO" id="GO:0006508">
    <property type="term" value="P:proteolysis"/>
    <property type="evidence" value="ECO:0007669"/>
    <property type="project" value="UniProtKB-KW"/>
</dbReference>
<gene>
    <name evidence="6" type="ORF">QVD17_35259</name>
</gene>
<keyword evidence="4" id="KW-0378">Hydrolase</keyword>
<dbReference type="InterPro" id="IPR029058">
    <property type="entry name" value="AB_hydrolase_fold"/>
</dbReference>
<dbReference type="Pfam" id="PF00450">
    <property type="entry name" value="Peptidase_S10"/>
    <property type="match status" value="1"/>
</dbReference>